<evidence type="ECO:0000313" key="2">
    <source>
        <dbReference type="Proteomes" id="UP000033441"/>
    </source>
</evidence>
<evidence type="ECO:0000313" key="1">
    <source>
        <dbReference type="EMBL" id="KJV64894.1"/>
    </source>
</evidence>
<dbReference type="EMBL" id="LANV01000001">
    <property type="protein sequence ID" value="KJV64894.1"/>
    <property type="molecule type" value="Genomic_DNA"/>
</dbReference>
<proteinExistence type="predicted"/>
<dbReference type="Proteomes" id="UP000033441">
    <property type="component" value="Unassembled WGS sequence"/>
</dbReference>
<name>A0A0F3NDA0_ANAPH</name>
<organism evidence="1 2">
    <name type="scientific">Anaplasma phagocytophilum str. ApMUC09</name>
    <dbReference type="NCBI Taxonomy" id="1359152"/>
    <lineage>
        <taxon>Bacteria</taxon>
        <taxon>Pseudomonadati</taxon>
        <taxon>Pseudomonadota</taxon>
        <taxon>Alphaproteobacteria</taxon>
        <taxon>Rickettsiales</taxon>
        <taxon>Anaplasmataceae</taxon>
        <taxon>Anaplasma</taxon>
        <taxon>phagocytophilum group</taxon>
    </lineage>
</organism>
<reference evidence="1 2" key="1">
    <citation type="submission" date="2015-02" db="EMBL/GenBank/DDBJ databases">
        <title>Genome Sequencing of Rickettsiales.</title>
        <authorList>
            <person name="Daugherty S.C."/>
            <person name="Su Q."/>
            <person name="Abolude K."/>
            <person name="Beier-Sexton M."/>
            <person name="Carlyon J.A."/>
            <person name="Carter R."/>
            <person name="Day N.P."/>
            <person name="Dumler S.J."/>
            <person name="Dyachenko V."/>
            <person name="Godinez A."/>
            <person name="Kurtti T.J."/>
            <person name="Lichay M."/>
            <person name="Mullins K.E."/>
            <person name="Ott S."/>
            <person name="Pappas-Brown V."/>
            <person name="Paris D.H."/>
            <person name="Patel P."/>
            <person name="Richards A.L."/>
            <person name="Sadzewicz L."/>
            <person name="Sears K."/>
            <person name="Seidman D."/>
            <person name="Sengamalay N."/>
            <person name="Stenos J."/>
            <person name="Tallon L.J."/>
            <person name="Vincent G."/>
            <person name="Fraser C.M."/>
            <person name="Munderloh U."/>
            <person name="Dunning-Hotopp J.C."/>
        </authorList>
    </citation>
    <scope>NUCLEOTIDE SEQUENCE [LARGE SCALE GENOMIC DNA]</scope>
    <source>
        <strain evidence="1 2">ApMUC09</strain>
    </source>
</reference>
<dbReference type="AlphaFoldDB" id="A0A0F3NDA0"/>
<comment type="caution">
    <text evidence="1">The sequence shown here is derived from an EMBL/GenBank/DDBJ whole genome shotgun (WGS) entry which is preliminary data.</text>
</comment>
<sequence length="42" mass="4682">MNVAKVIEINSPPLNLEEESLKKAIRHPPNTGIRIIKGITVF</sequence>
<protein>
    <submittedName>
        <fullName evidence="1">Uncharacterized protein</fullName>
    </submittedName>
</protein>
<gene>
    <name evidence="1" type="ORF">APHMUC_0083</name>
</gene>
<accession>A0A0F3NDA0</accession>